<dbReference type="Proteomes" id="UP000661649">
    <property type="component" value="Unassembled WGS sequence"/>
</dbReference>
<comment type="caution">
    <text evidence="3">The sequence shown here is derived from an EMBL/GenBank/DDBJ whole genome shotgun (WGS) entry which is preliminary data.</text>
</comment>
<dbReference type="InterPro" id="IPR008756">
    <property type="entry name" value="Peptidase_M56"/>
</dbReference>
<keyword evidence="4" id="KW-1185">Reference proteome</keyword>
<dbReference type="PANTHER" id="PTHR34978">
    <property type="entry name" value="POSSIBLE SENSOR-TRANSDUCER PROTEIN BLAR"/>
    <property type="match status" value="1"/>
</dbReference>
<evidence type="ECO:0000313" key="4">
    <source>
        <dbReference type="Proteomes" id="UP000661649"/>
    </source>
</evidence>
<feature type="domain" description="Peptidase M56" evidence="2">
    <location>
        <begin position="152"/>
        <end position="304"/>
    </location>
</feature>
<dbReference type="CDD" id="cd07341">
    <property type="entry name" value="M56_BlaR1_MecR1_like"/>
    <property type="match status" value="1"/>
</dbReference>
<gene>
    <name evidence="3" type="ORF">H8712_07655</name>
</gene>
<feature type="transmembrane region" description="Helical" evidence="1">
    <location>
        <begin position="12"/>
        <end position="33"/>
    </location>
</feature>
<feature type="transmembrane region" description="Helical" evidence="1">
    <location>
        <begin position="315"/>
        <end position="339"/>
    </location>
</feature>
<dbReference type="RefSeq" id="WP_118701556.1">
    <property type="nucleotide sequence ID" value="NZ_JACRTP010000003.1"/>
</dbReference>
<keyword evidence="1" id="KW-0812">Transmembrane</keyword>
<evidence type="ECO:0000259" key="2">
    <source>
        <dbReference type="Pfam" id="PF05569"/>
    </source>
</evidence>
<feature type="transmembrane region" description="Helical" evidence="1">
    <location>
        <begin position="222"/>
        <end position="241"/>
    </location>
</feature>
<evidence type="ECO:0000256" key="1">
    <source>
        <dbReference type="SAM" id="Phobius"/>
    </source>
</evidence>
<proteinExistence type="predicted"/>
<dbReference type="EMBL" id="JACRTP010000003">
    <property type="protein sequence ID" value="MBC8628488.1"/>
    <property type="molecule type" value="Genomic_DNA"/>
</dbReference>
<dbReference type="PANTHER" id="PTHR34978:SF3">
    <property type="entry name" value="SLR0241 PROTEIN"/>
    <property type="match status" value="1"/>
</dbReference>
<evidence type="ECO:0000313" key="3">
    <source>
        <dbReference type="EMBL" id="MBC8628488.1"/>
    </source>
</evidence>
<accession>A0ABR7PAZ7</accession>
<dbReference type="InterPro" id="IPR052173">
    <property type="entry name" value="Beta-lactam_resp_regulator"/>
</dbReference>
<sequence>MINLIIASSIRLLFYMNLVGSIFLFLSIGATHLFSKQLAPKHKLLFCKVNIFLFLLPVPLLTNYYKRLFSPFMMHPKPTDKIPVDDSIRIVQNHLVLRPPNISIGILIGLFLCISIMLFRAIYIRRLYIQTKNFCSTIDSDFNFKEFIQPNQAIITNLSRDLRLSKSPILSLSDHISIPFVTGLWNTKLFLPLSFNLSDDTNYLIIKHELAHLKHHDNLFKLTLMLLSVLFWYNPCIYLLIQFYQNTSELAADDLALMNCTLEQKRNYGNALLKYSSTPPHLSLVSSSGFTFHQKNILKERITHLKKHTAHKHPIFTSIVTGLGIIFLSFSSSLTILAYNTPAVEIDNIHSLEEVLNEEKNISETEGFFSVIDEEEDTFLFSDSYFTDENGTSYNVAISDVDISEKKLCKHTYVSGTYTRHDKKTNGSCKVLKYQAQRCSSCQNLVLGNLISSLYSAKCPH</sequence>
<protein>
    <submittedName>
        <fullName evidence="3">M56 family metallopeptidase</fullName>
    </submittedName>
</protein>
<dbReference type="Pfam" id="PF05569">
    <property type="entry name" value="Peptidase_M56"/>
    <property type="match status" value="1"/>
</dbReference>
<keyword evidence="1" id="KW-0472">Membrane</keyword>
<reference evidence="3 4" key="1">
    <citation type="submission" date="2020-08" db="EMBL/GenBank/DDBJ databases">
        <title>Genome public.</title>
        <authorList>
            <person name="Liu C."/>
            <person name="Sun Q."/>
        </authorList>
    </citation>
    <scope>NUCLEOTIDE SEQUENCE [LARGE SCALE GENOMIC DNA]</scope>
    <source>
        <strain evidence="3 4">3_YM_SP_D4_24.mj</strain>
    </source>
</reference>
<keyword evidence="1" id="KW-1133">Transmembrane helix</keyword>
<feature type="transmembrane region" description="Helical" evidence="1">
    <location>
        <begin position="102"/>
        <end position="123"/>
    </location>
</feature>
<organism evidence="3 4">
    <name type="scientific">Blautia stercoris</name>
    <dbReference type="NCBI Taxonomy" id="871664"/>
    <lineage>
        <taxon>Bacteria</taxon>
        <taxon>Bacillati</taxon>
        <taxon>Bacillota</taxon>
        <taxon>Clostridia</taxon>
        <taxon>Lachnospirales</taxon>
        <taxon>Lachnospiraceae</taxon>
        <taxon>Blautia</taxon>
    </lineage>
</organism>
<name>A0ABR7PAZ7_9FIRM</name>